<name>A0A1Q8ECA3_STRAI</name>
<reference evidence="10" key="2">
    <citation type="submission" date="2016-12" db="EMBL/GenBank/DDBJ databases">
        <authorList>
            <person name="Gulvik C.A."/>
        </authorList>
    </citation>
    <scope>NUCLEOTIDE SEQUENCE [LARGE SCALE GENOMIC DNA]</scope>
    <source>
        <strain evidence="10">ATCC 51725</strain>
    </source>
</reference>
<reference evidence="8" key="1">
    <citation type="submission" date="2016-12" db="EMBL/GenBank/DDBJ databases">
        <authorList>
            <person name="Song W.-J."/>
            <person name="Kurnit D.M."/>
        </authorList>
    </citation>
    <scope>NUCLEOTIDE SEQUENCE [LARGE SCALE GENOMIC DNA]</scope>
    <source>
        <strain evidence="8">ATCC 51725</strain>
    </source>
</reference>
<dbReference type="Proteomes" id="UP000186437">
    <property type="component" value="Unassembled WGS sequence"/>
</dbReference>
<evidence type="ECO:0000256" key="2">
    <source>
        <dbReference type="ARBA" id="ARBA00022814"/>
    </source>
</evidence>
<evidence type="ECO:0000256" key="3">
    <source>
        <dbReference type="ARBA" id="ARBA00022884"/>
    </source>
</evidence>
<keyword evidence="2 6" id="KW-0889">Transcription antitermination</keyword>
<protein>
    <recommendedName>
        <fullName evidence="6">Transcription antitermination protein NusB</fullName>
    </recommendedName>
    <alternativeName>
        <fullName evidence="6">Antitermination factor NusB</fullName>
    </alternativeName>
</protein>
<dbReference type="PANTHER" id="PTHR11078">
    <property type="entry name" value="N UTILIZATION SUBSTANCE PROTEIN B-RELATED"/>
    <property type="match status" value="1"/>
</dbReference>
<dbReference type="EMBL" id="UHEN01000001">
    <property type="protein sequence ID" value="SUN06604.1"/>
    <property type="molecule type" value="Genomic_DNA"/>
</dbReference>
<keyword evidence="10" id="KW-1185">Reference proteome</keyword>
<dbReference type="SUPFAM" id="SSF48013">
    <property type="entry name" value="NusB-like"/>
    <property type="match status" value="1"/>
</dbReference>
<evidence type="ECO:0000256" key="4">
    <source>
        <dbReference type="ARBA" id="ARBA00023015"/>
    </source>
</evidence>
<evidence type="ECO:0000313" key="9">
    <source>
        <dbReference type="EMBL" id="SUN06604.1"/>
    </source>
</evidence>
<feature type="domain" description="NusB/RsmB/TIM44" evidence="7">
    <location>
        <begin position="13"/>
        <end position="139"/>
    </location>
</feature>
<dbReference type="AlphaFoldDB" id="A0A1Q8ECA3"/>
<dbReference type="NCBIfam" id="NF001223">
    <property type="entry name" value="PRK00202.1-1"/>
    <property type="match status" value="1"/>
</dbReference>
<evidence type="ECO:0000313" key="11">
    <source>
        <dbReference type="Proteomes" id="UP000255213"/>
    </source>
</evidence>
<dbReference type="GO" id="GO:0006353">
    <property type="term" value="P:DNA-templated transcription termination"/>
    <property type="evidence" value="ECO:0007669"/>
    <property type="project" value="UniProtKB-UniRule"/>
</dbReference>
<dbReference type="InterPro" id="IPR006027">
    <property type="entry name" value="NusB_RsmB_TIM44"/>
</dbReference>
<dbReference type="GO" id="GO:0031564">
    <property type="term" value="P:transcription antitermination"/>
    <property type="evidence" value="ECO:0007669"/>
    <property type="project" value="UniProtKB-KW"/>
</dbReference>
<evidence type="ECO:0000256" key="1">
    <source>
        <dbReference type="ARBA" id="ARBA00005952"/>
    </source>
</evidence>
<dbReference type="PANTHER" id="PTHR11078:SF3">
    <property type="entry name" value="ANTITERMINATION NUSB DOMAIN-CONTAINING PROTEIN"/>
    <property type="match status" value="1"/>
</dbReference>
<dbReference type="Gene3D" id="1.10.940.10">
    <property type="entry name" value="NusB-like"/>
    <property type="match status" value="1"/>
</dbReference>
<dbReference type="HAMAP" id="MF_00073">
    <property type="entry name" value="NusB"/>
    <property type="match status" value="1"/>
</dbReference>
<dbReference type="InterPro" id="IPR035926">
    <property type="entry name" value="NusB-like_sf"/>
</dbReference>
<evidence type="ECO:0000313" key="10">
    <source>
        <dbReference type="Proteomes" id="UP000186437"/>
    </source>
</evidence>
<dbReference type="GO" id="GO:0005829">
    <property type="term" value="C:cytosol"/>
    <property type="evidence" value="ECO:0007669"/>
    <property type="project" value="TreeGrafter"/>
</dbReference>
<keyword evidence="5 6" id="KW-0804">Transcription</keyword>
<keyword evidence="4 6" id="KW-0805">Transcription regulation</keyword>
<dbReference type="Pfam" id="PF01029">
    <property type="entry name" value="NusB"/>
    <property type="match status" value="1"/>
</dbReference>
<evidence type="ECO:0000313" key="8">
    <source>
        <dbReference type="EMBL" id="OLF49404.1"/>
    </source>
</evidence>
<dbReference type="InterPro" id="IPR011605">
    <property type="entry name" value="NusB_fam"/>
</dbReference>
<evidence type="ECO:0000256" key="5">
    <source>
        <dbReference type="ARBA" id="ARBA00023163"/>
    </source>
</evidence>
<dbReference type="NCBIfam" id="TIGR01951">
    <property type="entry name" value="nusB"/>
    <property type="match status" value="1"/>
</dbReference>
<organism evidence="8 10">
    <name type="scientific">Streptococcus acidominimus</name>
    <dbReference type="NCBI Taxonomy" id="1326"/>
    <lineage>
        <taxon>Bacteria</taxon>
        <taxon>Bacillati</taxon>
        <taxon>Bacillota</taxon>
        <taxon>Bacilli</taxon>
        <taxon>Lactobacillales</taxon>
        <taxon>Streptococcaceae</taxon>
        <taxon>Streptococcus</taxon>
    </lineage>
</organism>
<sequence>MKNKQHKSRHYLRQCALQAIVSLEFGQEPVQAAQFAYLYDVEEEREVELPLFLLNLVTGVAGVQEEIDAQLVTRLKAGWTLDRLTLIDKNIMRLGLFEILYFEETPDRVAVNEAIELAKEFSDPASAKFINGVLSQFIKKEESEPTIGIS</sequence>
<evidence type="ECO:0000259" key="7">
    <source>
        <dbReference type="Pfam" id="PF01029"/>
    </source>
</evidence>
<comment type="function">
    <text evidence="6">Involved in transcription antitermination. Required for transcription of ribosomal RNA (rRNA) genes. Binds specifically to the boxA antiterminator sequence of the ribosomal RNA (rrn) operons.</text>
</comment>
<reference evidence="9 11" key="3">
    <citation type="submission" date="2018-06" db="EMBL/GenBank/DDBJ databases">
        <authorList>
            <consortium name="Pathogen Informatics"/>
            <person name="Doyle S."/>
        </authorList>
    </citation>
    <scope>NUCLEOTIDE SEQUENCE [LARGE SCALE GENOMIC DNA]</scope>
    <source>
        <strain evidence="9 11">NCTC12957</strain>
    </source>
</reference>
<dbReference type="Proteomes" id="UP000255213">
    <property type="component" value="Unassembled WGS sequence"/>
</dbReference>
<dbReference type="EMBL" id="MSJL01000034">
    <property type="protein sequence ID" value="OLF49404.1"/>
    <property type="molecule type" value="Genomic_DNA"/>
</dbReference>
<accession>A0A1Q8ECA3</accession>
<evidence type="ECO:0000256" key="6">
    <source>
        <dbReference type="HAMAP-Rule" id="MF_00073"/>
    </source>
</evidence>
<keyword evidence="3 6" id="KW-0694">RNA-binding</keyword>
<dbReference type="OrthoDB" id="9811381at2"/>
<dbReference type="GO" id="GO:0003723">
    <property type="term" value="F:RNA binding"/>
    <property type="evidence" value="ECO:0007669"/>
    <property type="project" value="UniProtKB-UniRule"/>
</dbReference>
<dbReference type="RefSeq" id="WP_075099592.1">
    <property type="nucleotide sequence ID" value="NZ_MSJL01000034.1"/>
</dbReference>
<proteinExistence type="inferred from homology"/>
<comment type="similarity">
    <text evidence="1 6">Belongs to the NusB family.</text>
</comment>
<gene>
    <name evidence="6 9" type="primary">nusB</name>
    <name evidence="8" type="ORF">BU200_07590</name>
    <name evidence="9" type="ORF">NCTC12957_00721</name>
</gene>